<feature type="coiled-coil region" evidence="1">
    <location>
        <begin position="355"/>
        <end position="382"/>
    </location>
</feature>
<evidence type="ECO:0000313" key="3">
    <source>
        <dbReference type="EMBL" id="RUS73451.1"/>
    </source>
</evidence>
<evidence type="ECO:0000256" key="1">
    <source>
        <dbReference type="SAM" id="Coils"/>
    </source>
</evidence>
<protein>
    <submittedName>
        <fullName evidence="3">Uncharacterized protein</fullName>
    </submittedName>
</protein>
<organism evidence="3 4">
    <name type="scientific">Elysia chlorotica</name>
    <name type="common">Eastern emerald elysia</name>
    <name type="synonym">Sea slug</name>
    <dbReference type="NCBI Taxonomy" id="188477"/>
    <lineage>
        <taxon>Eukaryota</taxon>
        <taxon>Metazoa</taxon>
        <taxon>Spiralia</taxon>
        <taxon>Lophotrochozoa</taxon>
        <taxon>Mollusca</taxon>
        <taxon>Gastropoda</taxon>
        <taxon>Heterobranchia</taxon>
        <taxon>Euthyneura</taxon>
        <taxon>Panpulmonata</taxon>
        <taxon>Sacoglossa</taxon>
        <taxon>Placobranchoidea</taxon>
        <taxon>Plakobranchidae</taxon>
        <taxon>Elysia</taxon>
    </lineage>
</organism>
<dbReference type="EMBL" id="RQTK01000935">
    <property type="protein sequence ID" value="RUS73451.1"/>
    <property type="molecule type" value="Genomic_DNA"/>
</dbReference>
<feature type="compositionally biased region" description="Low complexity" evidence="2">
    <location>
        <begin position="1315"/>
        <end position="1326"/>
    </location>
</feature>
<keyword evidence="1" id="KW-0175">Coiled coil</keyword>
<dbReference type="PANTHER" id="PTHR47615:SF1">
    <property type="entry name" value="COILED-COIL DOMAIN-CONTAINING PROTEIN 158"/>
    <property type="match status" value="1"/>
</dbReference>
<proteinExistence type="predicted"/>
<keyword evidence="4" id="KW-1185">Reference proteome</keyword>
<dbReference type="InterPro" id="IPR031809">
    <property type="entry name" value="CCDC158"/>
</dbReference>
<dbReference type="PANTHER" id="PTHR47615">
    <property type="entry name" value="COILED-COIL DOMAIN-CONTAINING PROTEIN 158"/>
    <property type="match status" value="1"/>
</dbReference>
<dbReference type="Proteomes" id="UP000271974">
    <property type="component" value="Unassembled WGS sequence"/>
</dbReference>
<feature type="coiled-coil region" evidence="1">
    <location>
        <begin position="812"/>
        <end position="983"/>
    </location>
</feature>
<feature type="region of interest" description="Disordered" evidence="2">
    <location>
        <begin position="215"/>
        <end position="263"/>
    </location>
</feature>
<dbReference type="STRING" id="188477.A0A3S1B6S9"/>
<comment type="caution">
    <text evidence="3">The sequence shown here is derived from an EMBL/GenBank/DDBJ whole genome shotgun (WGS) entry which is preliminary data.</text>
</comment>
<dbReference type="Pfam" id="PF15921">
    <property type="entry name" value="CCDC158"/>
    <property type="match status" value="2"/>
</dbReference>
<feature type="coiled-coil region" evidence="1">
    <location>
        <begin position="735"/>
        <end position="783"/>
    </location>
</feature>
<feature type="compositionally biased region" description="Low complexity" evidence="2">
    <location>
        <begin position="215"/>
        <end position="224"/>
    </location>
</feature>
<feature type="region of interest" description="Disordered" evidence="2">
    <location>
        <begin position="408"/>
        <end position="430"/>
    </location>
</feature>
<sequence length="1423" mass="159944">MESLALNLASSGNEAAAIASPVTVTPGQTVNNGSSFQTDSNTAMTSASRALASAPLSARDSRKSSLLDFTEQIRRLEIEGNKLRAATFSNLDTINGFSNVDTGDNHEKLTSPGLGSGTDLVDLSADQKCITDLRIQLDTQRRETERLQRQLLGDSVAWSSSSNSNNVTAFTVTTTSSTAGLNNSRFGVVSSNNNSQHYHHHTPLSSSLSVLGVLHNMSSGTNGNDAGGGGNSSSSTNSIVSQHQQHQQQYCHSHSPPKSAFSTIPSGELGQNFHRRMAYDYQPPSHLERSLKESQQQVMELRKKLQEMEDSSGQQKKQFRAVVEELKAKLHETIMNRDMVLDLRQKESSSQELLINKLQSSLTQLQDQYRAHEEVLVSTTRKLEQQAQTSHVTETALAQVRAVVTQWEKTNTRRKQQRQGGNDHYSGLKPEADSLSLLSHGVEGVESTQGLAGAGDVANVTFLSHSLERLLQELEHELNMKTFKLTELESDFEELRRKSSEKEKSLAAEYEELIRKEAEETTKKFSLLDQEHEKNAAVTDANLSQAKQQIAMLQAQIQDNELTYQQELRTKNVDIRDLEEKVTELKTDTMKTQASWQQKRQALETSMDEIQKELVEVKSEKNELIRTQAAMEVRLEDLQGLVTRLEADLETERERVQQQRQREEELRSQVMTLELHVANKQGDIDRLERMLEVVKQECSSQVLDKVASAEKLERERYLDQIHSLSSQLGSATEKFNRASLEAQSARSEMESLRTQVHDLTEKLEKARSQMEVALSENQELTTAISDRRGDLDRLRREKEHLDQLSEQRGDELTETRIVLDRLKVQLEEKEKVLSTFRQQSSNITQLMEVNTKASDNIREERERLSSALADRSAQLEEIKSAHEALNRKLKAREKRLRELDDERLKVTEELAVKSHELETLQLDRDNVLKELKDSRSQLATLTSSKDSLKKELARTRAIRNKELNKLQTKLKESEEQYRLSQKALRSKDMMDHKAVRFADKIQKEMTMKRSELDILSSKLNKQGDVLETITKEKTMVERDKDSLKKSLAKSLLHTQSLTEELQTVQAQNRQLVQRVAALEEELEQAAVRSSSSQAKLEKYEQEMTTLRLKHQLDLKEAQQCNRSKNSTRSTATGYSYMTGSSVPSSASVARGKGGPCSSEGNKRAAEGAVESVGTSDDNDSDVPSTIKDALQLRDERHRDYAAVGNELKMLLSEMRGLISSGHTAEHQDERLWDRNKRFQPANFSASDGAHNSSAWANRRSGDVAALRVQDLGLDTAASDSELLAETDRDKSWASKSFSGLGDISDFSIYKEWRPRSSSPSRRQPSPLCEPGLNHNLSSVSRGGMSEVSRLSQSLGSPSRPSKPFMRTITPVPDSQELCRRLEEKINSLTRMGGNLVKENKEMADLINLQGEKLVSVKQTERAA</sequence>
<feature type="coiled-coil region" evidence="1">
    <location>
        <begin position="1054"/>
        <end position="1109"/>
    </location>
</feature>
<feature type="coiled-coil region" evidence="1">
    <location>
        <begin position="536"/>
        <end position="697"/>
    </location>
</feature>
<feature type="region of interest" description="Disordered" evidence="2">
    <location>
        <begin position="1313"/>
        <end position="1369"/>
    </location>
</feature>
<feature type="coiled-coil region" evidence="1">
    <location>
        <begin position="291"/>
        <end position="318"/>
    </location>
</feature>
<feature type="compositionally biased region" description="Low complexity" evidence="2">
    <location>
        <begin position="232"/>
        <end position="254"/>
    </location>
</feature>
<gene>
    <name evidence="3" type="ORF">EGW08_018788</name>
</gene>
<dbReference type="OrthoDB" id="10072099at2759"/>
<evidence type="ECO:0000256" key="2">
    <source>
        <dbReference type="SAM" id="MobiDB-lite"/>
    </source>
</evidence>
<feature type="non-terminal residue" evidence="3">
    <location>
        <position position="1423"/>
    </location>
</feature>
<feature type="coiled-coil region" evidence="1">
    <location>
        <begin position="471"/>
        <end position="505"/>
    </location>
</feature>
<evidence type="ECO:0000313" key="4">
    <source>
        <dbReference type="Proteomes" id="UP000271974"/>
    </source>
</evidence>
<feature type="region of interest" description="Disordered" evidence="2">
    <location>
        <begin position="1117"/>
        <end position="1184"/>
    </location>
</feature>
<feature type="compositionally biased region" description="Polar residues" evidence="2">
    <location>
        <begin position="1348"/>
        <end position="1359"/>
    </location>
</feature>
<name>A0A3S1B6S9_ELYCH</name>
<reference evidence="3 4" key="1">
    <citation type="submission" date="2019-01" db="EMBL/GenBank/DDBJ databases">
        <title>A draft genome assembly of the solar-powered sea slug Elysia chlorotica.</title>
        <authorList>
            <person name="Cai H."/>
            <person name="Li Q."/>
            <person name="Fang X."/>
            <person name="Li J."/>
            <person name="Curtis N.E."/>
            <person name="Altenburger A."/>
            <person name="Shibata T."/>
            <person name="Feng M."/>
            <person name="Maeda T."/>
            <person name="Schwartz J.A."/>
            <person name="Shigenobu S."/>
            <person name="Lundholm N."/>
            <person name="Nishiyama T."/>
            <person name="Yang H."/>
            <person name="Hasebe M."/>
            <person name="Li S."/>
            <person name="Pierce S.K."/>
            <person name="Wang J."/>
        </authorList>
    </citation>
    <scope>NUCLEOTIDE SEQUENCE [LARGE SCALE GENOMIC DNA]</scope>
    <source>
        <strain evidence="3">EC2010</strain>
        <tissue evidence="3">Whole organism of an adult</tissue>
    </source>
</reference>
<feature type="compositionally biased region" description="Polar residues" evidence="2">
    <location>
        <begin position="1118"/>
        <end position="1147"/>
    </location>
</feature>
<accession>A0A3S1B6S9</accession>